<organism evidence="1 2">
    <name type="scientific">Trifolium medium</name>
    <dbReference type="NCBI Taxonomy" id="97028"/>
    <lineage>
        <taxon>Eukaryota</taxon>
        <taxon>Viridiplantae</taxon>
        <taxon>Streptophyta</taxon>
        <taxon>Embryophyta</taxon>
        <taxon>Tracheophyta</taxon>
        <taxon>Spermatophyta</taxon>
        <taxon>Magnoliopsida</taxon>
        <taxon>eudicotyledons</taxon>
        <taxon>Gunneridae</taxon>
        <taxon>Pentapetalae</taxon>
        <taxon>rosids</taxon>
        <taxon>fabids</taxon>
        <taxon>Fabales</taxon>
        <taxon>Fabaceae</taxon>
        <taxon>Papilionoideae</taxon>
        <taxon>50 kb inversion clade</taxon>
        <taxon>NPAAA clade</taxon>
        <taxon>Hologalegina</taxon>
        <taxon>IRL clade</taxon>
        <taxon>Trifolieae</taxon>
        <taxon>Trifolium</taxon>
    </lineage>
</organism>
<evidence type="ECO:0000313" key="2">
    <source>
        <dbReference type="Proteomes" id="UP000265520"/>
    </source>
</evidence>
<accession>A0A392TGC1</accession>
<reference evidence="1 2" key="1">
    <citation type="journal article" date="2018" name="Front. Plant Sci.">
        <title>Red Clover (Trifolium pratense) and Zigzag Clover (T. medium) - A Picture of Genomic Similarities and Differences.</title>
        <authorList>
            <person name="Dluhosova J."/>
            <person name="Istvanek J."/>
            <person name="Nedelnik J."/>
            <person name="Repkova J."/>
        </authorList>
    </citation>
    <scope>NUCLEOTIDE SEQUENCE [LARGE SCALE GENOMIC DNA]</scope>
    <source>
        <strain evidence="2">cv. 10/8</strain>
        <tissue evidence="1">Leaf</tissue>
    </source>
</reference>
<sequence length="54" mass="6224">MRRSCCGEKHTFGGGGAQRMKVWLREQRDDRRVLDGLAVRAWGCEEEEEGIRVC</sequence>
<name>A0A392TGC1_9FABA</name>
<proteinExistence type="predicted"/>
<protein>
    <submittedName>
        <fullName evidence="1">Uncharacterized protein</fullName>
    </submittedName>
</protein>
<dbReference type="EMBL" id="LXQA010564036">
    <property type="protein sequence ID" value="MCI59457.1"/>
    <property type="molecule type" value="Genomic_DNA"/>
</dbReference>
<evidence type="ECO:0000313" key="1">
    <source>
        <dbReference type="EMBL" id="MCI59457.1"/>
    </source>
</evidence>
<dbReference type="Proteomes" id="UP000265520">
    <property type="component" value="Unassembled WGS sequence"/>
</dbReference>
<feature type="non-terminal residue" evidence="1">
    <location>
        <position position="54"/>
    </location>
</feature>
<dbReference type="AlphaFoldDB" id="A0A392TGC1"/>
<keyword evidence="2" id="KW-1185">Reference proteome</keyword>
<comment type="caution">
    <text evidence="1">The sequence shown here is derived from an EMBL/GenBank/DDBJ whole genome shotgun (WGS) entry which is preliminary data.</text>
</comment>